<dbReference type="InterPro" id="IPR002900">
    <property type="entry name" value="DUF38/FTH_CAE_spp"/>
</dbReference>
<dbReference type="AlphaFoldDB" id="A0A6A5GEP1"/>
<organism evidence="2 3">
    <name type="scientific">Caenorhabditis remanei</name>
    <name type="common">Caenorhabditis vulgaris</name>
    <dbReference type="NCBI Taxonomy" id="31234"/>
    <lineage>
        <taxon>Eukaryota</taxon>
        <taxon>Metazoa</taxon>
        <taxon>Ecdysozoa</taxon>
        <taxon>Nematoda</taxon>
        <taxon>Chromadorea</taxon>
        <taxon>Rhabditida</taxon>
        <taxon>Rhabditina</taxon>
        <taxon>Rhabditomorpha</taxon>
        <taxon>Rhabditoidea</taxon>
        <taxon>Rhabditidae</taxon>
        <taxon>Peloderinae</taxon>
        <taxon>Caenorhabditis</taxon>
    </lineage>
</organism>
<dbReference type="KEGG" id="crq:GCK72_019760"/>
<proteinExistence type="predicted"/>
<accession>A0A6A5GEP1</accession>
<reference evidence="2 3" key="1">
    <citation type="submission" date="2019-12" db="EMBL/GenBank/DDBJ databases">
        <title>Chromosome-level assembly of the Caenorhabditis remanei genome.</title>
        <authorList>
            <person name="Teterina A.A."/>
            <person name="Willis J.H."/>
            <person name="Phillips P.C."/>
        </authorList>
    </citation>
    <scope>NUCLEOTIDE SEQUENCE [LARGE SCALE GENOMIC DNA]</scope>
    <source>
        <strain evidence="2 3">PX506</strain>
        <tissue evidence="2">Whole organism</tissue>
    </source>
</reference>
<protein>
    <recommendedName>
        <fullName evidence="1">DUF38 domain-containing protein</fullName>
    </recommendedName>
</protein>
<comment type="caution">
    <text evidence="2">The sequence shown here is derived from an EMBL/GenBank/DDBJ whole genome shotgun (WGS) entry which is preliminary data.</text>
</comment>
<name>A0A6A5GEP1_CAERE</name>
<dbReference type="EMBL" id="WUAV01000005">
    <property type="protein sequence ID" value="KAF1753204.1"/>
    <property type="molecule type" value="Genomic_DNA"/>
</dbReference>
<dbReference type="CTD" id="9801689"/>
<evidence type="ECO:0000313" key="2">
    <source>
        <dbReference type="EMBL" id="KAF1753204.1"/>
    </source>
</evidence>
<sequence length="314" mass="36552">MSSVDDKVNIVMDDFAKMTQQKPPELVSVVVQLHETKVSLKRLYRLQNGQSEWLDRTFSRVNKNIPLEEQGTRFEGMDFISKAFHDLNAIMEVHNNNFSLFFLQLDCRNWLGTEEYKKINAGTIGLLNTNLRSKHALVKVKKFEMYATEKEILQVLPYFDPKSIKSLDLHIHDHKKEKLVITEMDHWKNADDVSVVGIKFDLTVHDFLHFSKVRVALHTISAENVLFLKELLLQTRKELTFWYINFVNMDHLLELLGNATTESVGEFAKKGWSFPIPGNENEELCIEITSKWVLFKYVEAEGWILLDSLLIIHD</sequence>
<dbReference type="Pfam" id="PF01827">
    <property type="entry name" value="FTH"/>
    <property type="match status" value="1"/>
</dbReference>
<dbReference type="RefSeq" id="XP_053582122.1">
    <property type="nucleotide sequence ID" value="XM_053733209.1"/>
</dbReference>
<dbReference type="GeneID" id="9801689"/>
<evidence type="ECO:0000313" key="3">
    <source>
        <dbReference type="Proteomes" id="UP000483820"/>
    </source>
</evidence>
<gene>
    <name evidence="2" type="ORF">GCK72_019760</name>
</gene>
<evidence type="ECO:0000259" key="1">
    <source>
        <dbReference type="Pfam" id="PF01827"/>
    </source>
</evidence>
<dbReference type="PANTHER" id="PTHR23014:SF1">
    <property type="entry name" value="DUF38 DOMAIN-CONTAINING PROTEIN-RELATED"/>
    <property type="match status" value="1"/>
</dbReference>
<dbReference type="Proteomes" id="UP000483820">
    <property type="component" value="Chromosome V"/>
</dbReference>
<dbReference type="PANTHER" id="PTHR23014">
    <property type="entry name" value="F-BOX A PROTEIN"/>
    <property type="match status" value="1"/>
</dbReference>
<feature type="domain" description="DUF38" evidence="1">
    <location>
        <begin position="128"/>
        <end position="250"/>
    </location>
</feature>